<comment type="caution">
    <text evidence="4">The sequence shown here is derived from an EMBL/GenBank/DDBJ whole genome shotgun (WGS) entry which is preliminary data.</text>
</comment>
<organism evidence="4 5">
    <name type="scientific">Candidatus Polarisedimenticola svalbardensis</name>
    <dbReference type="NCBI Taxonomy" id="2886004"/>
    <lineage>
        <taxon>Bacteria</taxon>
        <taxon>Pseudomonadati</taxon>
        <taxon>Acidobacteriota</taxon>
        <taxon>Candidatus Polarisedimenticolia</taxon>
        <taxon>Candidatus Polarisedimenticolales</taxon>
        <taxon>Candidatus Polarisedimenticolaceae</taxon>
        <taxon>Candidatus Polarisedimenticola</taxon>
    </lineage>
</organism>
<dbReference type="PANTHER" id="PTHR42937:SF1">
    <property type="entry name" value="DIAMINOPROPIONATE AMMONIA-LYASE"/>
    <property type="match status" value="1"/>
</dbReference>
<dbReference type="NCBIfam" id="NF006058">
    <property type="entry name" value="PRK08206.1"/>
    <property type="match status" value="1"/>
</dbReference>
<dbReference type="AlphaFoldDB" id="A0A8J6XSW6"/>
<dbReference type="EC" id="4.3.1.15" evidence="4"/>
<dbReference type="CDD" id="cd00640">
    <property type="entry name" value="Trp-synth-beta_II"/>
    <property type="match status" value="1"/>
</dbReference>
<keyword evidence="2" id="KW-0663">Pyridoxal phosphate</keyword>
<accession>A0A8J6XSW6</accession>
<keyword evidence="4" id="KW-0456">Lyase</keyword>
<reference evidence="4 5" key="1">
    <citation type="submission" date="2020-08" db="EMBL/GenBank/DDBJ databases">
        <title>Acidobacteriota in marine sediments use diverse sulfur dissimilation pathways.</title>
        <authorList>
            <person name="Wasmund K."/>
        </authorList>
    </citation>
    <scope>NUCLEOTIDE SEQUENCE [LARGE SCALE GENOMIC DNA]</scope>
    <source>
        <strain evidence="4">MAG AM4</strain>
    </source>
</reference>
<dbReference type="InterPro" id="IPR036052">
    <property type="entry name" value="TrpB-like_PALP_sf"/>
</dbReference>
<dbReference type="GO" id="GO:0008838">
    <property type="term" value="F:diaminopropionate ammonia-lyase activity"/>
    <property type="evidence" value="ECO:0007669"/>
    <property type="project" value="UniProtKB-EC"/>
</dbReference>
<name>A0A8J6XSW6_9BACT</name>
<evidence type="ECO:0000259" key="3">
    <source>
        <dbReference type="Pfam" id="PF00291"/>
    </source>
</evidence>
<comment type="cofactor">
    <cofactor evidence="1">
        <name>pyridoxal 5'-phosphate</name>
        <dbReference type="ChEBI" id="CHEBI:597326"/>
    </cofactor>
</comment>
<dbReference type="SUPFAM" id="SSF53686">
    <property type="entry name" value="Tryptophan synthase beta subunit-like PLP-dependent enzymes"/>
    <property type="match status" value="1"/>
</dbReference>
<evidence type="ECO:0000313" key="4">
    <source>
        <dbReference type="EMBL" id="MBD3867188.1"/>
    </source>
</evidence>
<dbReference type="Pfam" id="PF00291">
    <property type="entry name" value="PALP"/>
    <property type="match status" value="1"/>
</dbReference>
<dbReference type="EMBL" id="JACXWD010000007">
    <property type="protein sequence ID" value="MBD3867188.1"/>
    <property type="molecule type" value="Genomic_DNA"/>
</dbReference>
<protein>
    <submittedName>
        <fullName evidence="4">Diaminopropionate ammonia-lyase</fullName>
        <ecNumber evidence="4">4.3.1.15</ecNumber>
    </submittedName>
</protein>
<sequence>MAGPTLFPNPTSPRVLPSVQRSMEPLIFHRRLPEYEVTPLYRLKALAGRLGIGELLMKDESDRLGLPSFKILGASWAVYTLLSRKLGLGMGSWEGLEELYALLEPLRPLELVTATDGNHGRAVASMAERLGLWARVFVPHHIKASRVDAIRSHGAEVVVVNGDYDDAVAAAAACAEDEAGSLLVQDTGWDLYEEVPSWIVDGYDTLFQEAGEQMLELGIGRPDLVLVQVGVGSLATAAVRHYFALSGSSMPRMLGVEPVSAATALASLKAGRPEMVPGPHKSVMTGLNCGLLSSPAWPWIRGGLDGIVAIEDDRAAQAAGELRALGIDAGEAGAAGFGGLLEICSNPAMPFVRERARLSTASVVMVINTEGAASSDEE</sequence>
<dbReference type="Gene3D" id="3.40.50.1100">
    <property type="match status" value="3"/>
</dbReference>
<evidence type="ECO:0000313" key="5">
    <source>
        <dbReference type="Proteomes" id="UP000648239"/>
    </source>
</evidence>
<evidence type="ECO:0000256" key="2">
    <source>
        <dbReference type="ARBA" id="ARBA00022898"/>
    </source>
</evidence>
<proteinExistence type="predicted"/>
<dbReference type="Proteomes" id="UP000648239">
    <property type="component" value="Unassembled WGS sequence"/>
</dbReference>
<gene>
    <name evidence="4" type="ORF">IFK94_03600</name>
</gene>
<dbReference type="PANTHER" id="PTHR42937">
    <property type="match status" value="1"/>
</dbReference>
<dbReference type="InterPro" id="IPR001926">
    <property type="entry name" value="TrpB-like_PALP"/>
</dbReference>
<evidence type="ECO:0000256" key="1">
    <source>
        <dbReference type="ARBA" id="ARBA00001933"/>
    </source>
</evidence>
<feature type="domain" description="Tryptophan synthase beta chain-like PALP" evidence="3">
    <location>
        <begin position="35"/>
        <end position="342"/>
    </location>
</feature>